<protein>
    <submittedName>
        <fullName evidence="1">Uncharacterized protein</fullName>
    </submittedName>
</protein>
<dbReference type="InterPro" id="IPR054221">
    <property type="entry name" value="DUF6941"/>
</dbReference>
<reference evidence="1 2" key="1">
    <citation type="submission" date="2022-04" db="EMBL/GenBank/DDBJ databases">
        <title>Genome draft of Actinomadura sp. ATCC 31491.</title>
        <authorList>
            <person name="Shi X."/>
            <person name="Du Y."/>
        </authorList>
    </citation>
    <scope>NUCLEOTIDE SEQUENCE [LARGE SCALE GENOMIC DNA]</scope>
    <source>
        <strain evidence="1 2">ATCC 31491</strain>
    </source>
</reference>
<sequence>MIDGFLVLADSASTDKGSGKVHMLGAGWSLTGPKVPPSAVAGFLRIPWDEVGDQIKFRLRLLTRDREEVRVLDETGQNRAPQFEGILALQQVQPADELSRQIPLNLSFALSIPPLPLLAGRVYQWALDVGGIEVATVDFAVRPESLASDESPDNEARAAE</sequence>
<proteinExistence type="predicted"/>
<accession>A0ABT0G0H9</accession>
<evidence type="ECO:0000313" key="2">
    <source>
        <dbReference type="Proteomes" id="UP001317259"/>
    </source>
</evidence>
<comment type="caution">
    <text evidence="1">The sequence shown here is derived from an EMBL/GenBank/DDBJ whole genome shotgun (WGS) entry which is preliminary data.</text>
</comment>
<dbReference type="RefSeq" id="WP_242370940.1">
    <property type="nucleotide sequence ID" value="NZ_JAKRKC020000002.1"/>
</dbReference>
<dbReference type="Pfam" id="PF22091">
    <property type="entry name" value="DUF6941"/>
    <property type="match status" value="1"/>
</dbReference>
<name>A0ABT0G0H9_9ACTN</name>
<keyword evidence="2" id="KW-1185">Reference proteome</keyword>
<dbReference type="Proteomes" id="UP001317259">
    <property type="component" value="Unassembled WGS sequence"/>
</dbReference>
<gene>
    <name evidence="1" type="ORF">MF672_030690</name>
</gene>
<dbReference type="EMBL" id="JAKRKC020000002">
    <property type="protein sequence ID" value="MCK2218124.1"/>
    <property type="molecule type" value="Genomic_DNA"/>
</dbReference>
<organism evidence="1 2">
    <name type="scientific">Actinomadura luzonensis</name>
    <dbReference type="NCBI Taxonomy" id="2805427"/>
    <lineage>
        <taxon>Bacteria</taxon>
        <taxon>Bacillati</taxon>
        <taxon>Actinomycetota</taxon>
        <taxon>Actinomycetes</taxon>
        <taxon>Streptosporangiales</taxon>
        <taxon>Thermomonosporaceae</taxon>
        <taxon>Actinomadura</taxon>
    </lineage>
</organism>
<evidence type="ECO:0000313" key="1">
    <source>
        <dbReference type="EMBL" id="MCK2218124.1"/>
    </source>
</evidence>